<dbReference type="AlphaFoldDB" id="A0A4Y2D788"/>
<proteinExistence type="predicted"/>
<evidence type="ECO:0000313" key="3">
    <source>
        <dbReference type="Proteomes" id="UP000499080"/>
    </source>
</evidence>
<feature type="chain" id="PRO_5021425967" evidence="1">
    <location>
        <begin position="25"/>
        <end position="113"/>
    </location>
</feature>
<keyword evidence="3" id="KW-1185">Reference proteome</keyword>
<evidence type="ECO:0000313" key="2">
    <source>
        <dbReference type="EMBL" id="GBM12119.1"/>
    </source>
</evidence>
<feature type="signal peptide" evidence="1">
    <location>
        <begin position="1"/>
        <end position="24"/>
    </location>
</feature>
<dbReference type="EMBL" id="BGPR01000309">
    <property type="protein sequence ID" value="GBM12119.1"/>
    <property type="molecule type" value="Genomic_DNA"/>
</dbReference>
<name>A0A4Y2D788_ARAVE</name>
<gene>
    <name evidence="2" type="ORF">AVEN_39459_1</name>
</gene>
<keyword evidence="1" id="KW-0732">Signal</keyword>
<protein>
    <submittedName>
        <fullName evidence="2">Uncharacterized protein</fullName>
    </submittedName>
</protein>
<evidence type="ECO:0000256" key="1">
    <source>
        <dbReference type="SAM" id="SignalP"/>
    </source>
</evidence>
<reference evidence="2 3" key="1">
    <citation type="journal article" date="2019" name="Sci. Rep.">
        <title>Orb-weaving spider Araneus ventricosus genome elucidates the spidroin gene catalogue.</title>
        <authorList>
            <person name="Kono N."/>
            <person name="Nakamura H."/>
            <person name="Ohtoshi R."/>
            <person name="Moran D.A.P."/>
            <person name="Shinohara A."/>
            <person name="Yoshida Y."/>
            <person name="Fujiwara M."/>
            <person name="Mori M."/>
            <person name="Tomita M."/>
            <person name="Arakawa K."/>
        </authorList>
    </citation>
    <scope>NUCLEOTIDE SEQUENCE [LARGE SCALE GENOMIC DNA]</scope>
</reference>
<dbReference type="Proteomes" id="UP000499080">
    <property type="component" value="Unassembled WGS sequence"/>
</dbReference>
<sequence length="113" mass="12595">MPKNWSRVWRQILMALPWIDVAACQNMELISKILFSSHACIAPQSLASIRESLGKIQLQCLQIDIIPSAFQKKSGIRNGNLPREVKLTQTSSGTKLQPAGTPKKSPDLFRLLP</sequence>
<comment type="caution">
    <text evidence="2">The sequence shown here is derived from an EMBL/GenBank/DDBJ whole genome shotgun (WGS) entry which is preliminary data.</text>
</comment>
<organism evidence="2 3">
    <name type="scientific">Araneus ventricosus</name>
    <name type="common">Orbweaver spider</name>
    <name type="synonym">Epeira ventricosa</name>
    <dbReference type="NCBI Taxonomy" id="182803"/>
    <lineage>
        <taxon>Eukaryota</taxon>
        <taxon>Metazoa</taxon>
        <taxon>Ecdysozoa</taxon>
        <taxon>Arthropoda</taxon>
        <taxon>Chelicerata</taxon>
        <taxon>Arachnida</taxon>
        <taxon>Araneae</taxon>
        <taxon>Araneomorphae</taxon>
        <taxon>Entelegynae</taxon>
        <taxon>Araneoidea</taxon>
        <taxon>Araneidae</taxon>
        <taxon>Araneus</taxon>
    </lineage>
</organism>
<accession>A0A4Y2D788</accession>